<sequence length="224" mass="25264">MDKSILHQLYPFSGMPQDLLRTLVNMTSYRLYAQGQLIIDLQEGRDRTLILVSGLARVYRISTQGKELTLAKFVTGDILGLAPNDPILQPSNLLEAIADGTGICRVPREHFQQIIISDPEIASYCFCQLSERLGKAYDLIEEVVFMDVCTRLARTLSRLAKANEQRLVTATHQELAGMIGTSQEEVTRKLRHLRELGLINYQPHHRGIVVPNPDRLLSELNDLT</sequence>
<dbReference type="OrthoDB" id="9812325at2"/>
<dbReference type="STRING" id="525904.Tter_0550"/>
<dbReference type="InterPro" id="IPR014710">
    <property type="entry name" value="RmlC-like_jellyroll"/>
</dbReference>
<dbReference type="InterPro" id="IPR036388">
    <property type="entry name" value="WH-like_DNA-bd_sf"/>
</dbReference>
<dbReference type="Pfam" id="PF13545">
    <property type="entry name" value="HTH_Crp_2"/>
    <property type="match status" value="1"/>
</dbReference>
<keyword evidence="7" id="KW-1185">Reference proteome</keyword>
<dbReference type="InterPro" id="IPR012318">
    <property type="entry name" value="HTH_CRP"/>
</dbReference>
<dbReference type="HOGENOM" id="CLU_075053_4_0_0"/>
<dbReference type="SUPFAM" id="SSF46785">
    <property type="entry name" value="Winged helix' DNA-binding domain"/>
    <property type="match status" value="1"/>
</dbReference>
<dbReference type="SUPFAM" id="SSF51206">
    <property type="entry name" value="cAMP-binding domain-like"/>
    <property type="match status" value="1"/>
</dbReference>
<dbReference type="Gene3D" id="1.10.10.10">
    <property type="entry name" value="Winged helix-like DNA-binding domain superfamily/Winged helix DNA-binding domain"/>
    <property type="match status" value="1"/>
</dbReference>
<proteinExistence type="predicted"/>
<dbReference type="InterPro" id="IPR000595">
    <property type="entry name" value="cNMP-bd_dom"/>
</dbReference>
<keyword evidence="1" id="KW-0805">Transcription regulation</keyword>
<dbReference type="eggNOG" id="COG0664">
    <property type="taxonomic scope" value="Bacteria"/>
</dbReference>
<dbReference type="KEGG" id="ttr:Tter_0550"/>
<dbReference type="Pfam" id="PF00027">
    <property type="entry name" value="cNMP_binding"/>
    <property type="match status" value="1"/>
</dbReference>
<dbReference type="GO" id="GO:0003700">
    <property type="term" value="F:DNA-binding transcription factor activity"/>
    <property type="evidence" value="ECO:0007669"/>
    <property type="project" value="TreeGrafter"/>
</dbReference>
<evidence type="ECO:0000313" key="6">
    <source>
        <dbReference type="EMBL" id="ACZ41468.1"/>
    </source>
</evidence>
<accession>D1CEW2</accession>
<protein>
    <submittedName>
        <fullName evidence="6">Transcriptional regulator, Crp/Fnr family</fullName>
    </submittedName>
</protein>
<dbReference type="PROSITE" id="PS51063">
    <property type="entry name" value="HTH_CRP_2"/>
    <property type="match status" value="1"/>
</dbReference>
<evidence type="ECO:0000259" key="5">
    <source>
        <dbReference type="PROSITE" id="PS51063"/>
    </source>
</evidence>
<dbReference type="SMART" id="SM00100">
    <property type="entry name" value="cNMP"/>
    <property type="match status" value="1"/>
</dbReference>
<dbReference type="GO" id="GO:0003677">
    <property type="term" value="F:DNA binding"/>
    <property type="evidence" value="ECO:0007669"/>
    <property type="project" value="UniProtKB-KW"/>
</dbReference>
<dbReference type="AlphaFoldDB" id="D1CEW2"/>
<dbReference type="CDD" id="cd00038">
    <property type="entry name" value="CAP_ED"/>
    <property type="match status" value="1"/>
</dbReference>
<evidence type="ECO:0000256" key="2">
    <source>
        <dbReference type="ARBA" id="ARBA00023125"/>
    </source>
</evidence>
<dbReference type="SMART" id="SM00419">
    <property type="entry name" value="HTH_CRP"/>
    <property type="match status" value="1"/>
</dbReference>
<feature type="domain" description="Cyclic nucleotide-binding" evidence="4">
    <location>
        <begin position="11"/>
        <end position="80"/>
    </location>
</feature>
<dbReference type="InterPro" id="IPR050397">
    <property type="entry name" value="Env_Response_Regulators"/>
</dbReference>
<dbReference type="PROSITE" id="PS50042">
    <property type="entry name" value="CNMP_BINDING_3"/>
    <property type="match status" value="1"/>
</dbReference>
<evidence type="ECO:0000313" key="7">
    <source>
        <dbReference type="Proteomes" id="UP000000323"/>
    </source>
</evidence>
<dbReference type="Proteomes" id="UP000000323">
    <property type="component" value="Chromosome 1"/>
</dbReference>
<feature type="domain" description="HTH crp-type" evidence="5">
    <location>
        <begin position="146"/>
        <end position="214"/>
    </location>
</feature>
<dbReference type="PANTHER" id="PTHR24567:SF26">
    <property type="entry name" value="REGULATORY PROTEIN YEIL"/>
    <property type="match status" value="1"/>
</dbReference>
<evidence type="ECO:0000259" key="4">
    <source>
        <dbReference type="PROSITE" id="PS50042"/>
    </source>
</evidence>
<dbReference type="InterPro" id="IPR018490">
    <property type="entry name" value="cNMP-bd_dom_sf"/>
</dbReference>
<keyword evidence="2" id="KW-0238">DNA-binding</keyword>
<organism evidence="6 7">
    <name type="scientific">Thermobaculum terrenum (strain ATCC BAA-798 / CCMEE 7001 / YNP1)</name>
    <dbReference type="NCBI Taxonomy" id="525904"/>
    <lineage>
        <taxon>Bacteria</taxon>
        <taxon>Bacillati</taxon>
        <taxon>Chloroflexota</taxon>
        <taxon>Chloroflexia</taxon>
        <taxon>Candidatus Thermobaculales</taxon>
        <taxon>Candidatus Thermobaculaceae</taxon>
        <taxon>Thermobaculum</taxon>
    </lineage>
</organism>
<keyword evidence="3" id="KW-0804">Transcription</keyword>
<reference evidence="7" key="1">
    <citation type="journal article" date="2010" name="Stand. Genomic Sci.">
        <title>Complete genome sequence of 'Thermobaculum terrenum' type strain (YNP1).</title>
        <authorList>
            <person name="Kiss H."/>
            <person name="Cleland D."/>
            <person name="Lapidus A."/>
            <person name="Lucas S."/>
            <person name="Glavina Del Rio T."/>
            <person name="Nolan M."/>
            <person name="Tice H."/>
            <person name="Han C."/>
            <person name="Goodwin L."/>
            <person name="Pitluck S."/>
            <person name="Liolios K."/>
            <person name="Ivanova N."/>
            <person name="Mavromatis K."/>
            <person name="Ovchinnikova G."/>
            <person name="Pati A."/>
            <person name="Chen A."/>
            <person name="Palaniappan K."/>
            <person name="Land M."/>
            <person name="Hauser L."/>
            <person name="Chang Y."/>
            <person name="Jeffries C."/>
            <person name="Lu M."/>
            <person name="Brettin T."/>
            <person name="Detter J."/>
            <person name="Goker M."/>
            <person name="Tindall B."/>
            <person name="Beck B."/>
            <person name="McDermott T."/>
            <person name="Woyke T."/>
            <person name="Bristow J."/>
            <person name="Eisen J."/>
            <person name="Markowitz V."/>
            <person name="Hugenholtz P."/>
            <person name="Kyrpides N."/>
            <person name="Klenk H."/>
            <person name="Cheng J."/>
        </authorList>
    </citation>
    <scope>NUCLEOTIDE SEQUENCE [LARGE SCALE GENOMIC DNA]</scope>
    <source>
        <strain evidence="7">ATCC BAA-798 / YNP1</strain>
    </source>
</reference>
<dbReference type="EMBL" id="CP001825">
    <property type="protein sequence ID" value="ACZ41468.1"/>
    <property type="molecule type" value="Genomic_DNA"/>
</dbReference>
<evidence type="ECO:0000256" key="1">
    <source>
        <dbReference type="ARBA" id="ARBA00023015"/>
    </source>
</evidence>
<dbReference type="GO" id="GO:0005829">
    <property type="term" value="C:cytosol"/>
    <property type="evidence" value="ECO:0007669"/>
    <property type="project" value="TreeGrafter"/>
</dbReference>
<name>D1CEW2_THET1</name>
<dbReference type="InterPro" id="IPR036390">
    <property type="entry name" value="WH_DNA-bd_sf"/>
</dbReference>
<dbReference type="Gene3D" id="2.60.120.10">
    <property type="entry name" value="Jelly Rolls"/>
    <property type="match status" value="1"/>
</dbReference>
<gene>
    <name evidence="6" type="ordered locus">Tter_0550</name>
</gene>
<dbReference type="PANTHER" id="PTHR24567">
    <property type="entry name" value="CRP FAMILY TRANSCRIPTIONAL REGULATORY PROTEIN"/>
    <property type="match status" value="1"/>
</dbReference>
<evidence type="ECO:0000256" key="3">
    <source>
        <dbReference type="ARBA" id="ARBA00023163"/>
    </source>
</evidence>